<sequence length="175" mass="19420">MSLAAFRRHPQHDELAQLAESHFQHDLTADDREVLKGAAKTISWHASFGSIVGLGLGCFLAYRARGMRKNWFNQFRTSDQPKQVIFHSGKTLDVPDVTSRLAPSPLGDIAAYVFLGMGGLFLGGETGFLTGTSMAARRVRADAERSKRVEYAYRAFKIDLFRQEAKALEDGAAVW</sequence>
<keyword evidence="1" id="KW-0812">Transmembrane</keyword>
<keyword evidence="3" id="KW-1185">Reference proteome</keyword>
<gene>
    <name evidence="2" type="ORF">DHEL01_v208064</name>
</gene>
<evidence type="ECO:0000313" key="2">
    <source>
        <dbReference type="EMBL" id="POS73547.1"/>
    </source>
</evidence>
<dbReference type="InParanoid" id="A0A2P5HTF6"/>
<dbReference type="EMBL" id="MAVT02000778">
    <property type="protein sequence ID" value="POS73547.1"/>
    <property type="molecule type" value="Genomic_DNA"/>
</dbReference>
<keyword evidence="1" id="KW-1133">Transmembrane helix</keyword>
<reference evidence="2" key="1">
    <citation type="submission" date="2017-09" db="EMBL/GenBank/DDBJ databases">
        <title>Polyketide synthases of a Diaporthe helianthi virulent isolate.</title>
        <authorList>
            <person name="Baroncelli R."/>
        </authorList>
    </citation>
    <scope>NUCLEOTIDE SEQUENCE [LARGE SCALE GENOMIC DNA]</scope>
    <source>
        <strain evidence="2">7/96</strain>
    </source>
</reference>
<evidence type="ECO:0000313" key="3">
    <source>
        <dbReference type="Proteomes" id="UP000094444"/>
    </source>
</evidence>
<comment type="caution">
    <text evidence="2">The sequence shown here is derived from an EMBL/GenBank/DDBJ whole genome shotgun (WGS) entry which is preliminary data.</text>
</comment>
<evidence type="ECO:0000256" key="1">
    <source>
        <dbReference type="SAM" id="Phobius"/>
    </source>
</evidence>
<name>A0A2P5HTF6_DIAHE</name>
<accession>A0A2P5HTF6</accession>
<protein>
    <submittedName>
        <fullName evidence="2">Uncharacterized protein</fullName>
    </submittedName>
</protein>
<keyword evidence="1" id="KW-0472">Membrane</keyword>
<dbReference type="AlphaFoldDB" id="A0A2P5HTF6"/>
<organism evidence="2 3">
    <name type="scientific">Diaporthe helianthi</name>
    <dbReference type="NCBI Taxonomy" id="158607"/>
    <lineage>
        <taxon>Eukaryota</taxon>
        <taxon>Fungi</taxon>
        <taxon>Dikarya</taxon>
        <taxon>Ascomycota</taxon>
        <taxon>Pezizomycotina</taxon>
        <taxon>Sordariomycetes</taxon>
        <taxon>Sordariomycetidae</taxon>
        <taxon>Diaporthales</taxon>
        <taxon>Diaporthaceae</taxon>
        <taxon>Diaporthe</taxon>
    </lineage>
</organism>
<dbReference type="OrthoDB" id="3365267at2759"/>
<feature type="transmembrane region" description="Helical" evidence="1">
    <location>
        <begin position="42"/>
        <end position="62"/>
    </location>
</feature>
<dbReference type="STRING" id="158607.A0A2P5HTF6"/>
<feature type="transmembrane region" description="Helical" evidence="1">
    <location>
        <begin position="109"/>
        <end position="130"/>
    </location>
</feature>
<proteinExistence type="predicted"/>
<dbReference type="Proteomes" id="UP000094444">
    <property type="component" value="Unassembled WGS sequence"/>
</dbReference>